<protein>
    <recommendedName>
        <fullName evidence="3">Transposase</fullName>
    </recommendedName>
</protein>
<comment type="caution">
    <text evidence="1">The sequence shown here is derived from an EMBL/GenBank/DDBJ whole genome shotgun (WGS) entry which is preliminary data.</text>
</comment>
<reference evidence="1 2" key="1">
    <citation type="journal article" date="2020" name="ISME J.">
        <title>Comparative genomics reveals insights into cyanobacterial evolution and habitat adaptation.</title>
        <authorList>
            <person name="Chen M.Y."/>
            <person name="Teng W.K."/>
            <person name="Zhao L."/>
            <person name="Hu C.X."/>
            <person name="Zhou Y.K."/>
            <person name="Han B.P."/>
            <person name="Song L.R."/>
            <person name="Shu W.S."/>
        </authorList>
    </citation>
    <scope>NUCLEOTIDE SEQUENCE [LARGE SCALE GENOMIC DNA]</scope>
    <source>
        <strain evidence="1 2">FACHB-838</strain>
    </source>
</reference>
<organism evidence="1 2">
    <name type="scientific">Nostoc flagelliforme FACHB-838</name>
    <dbReference type="NCBI Taxonomy" id="2692904"/>
    <lineage>
        <taxon>Bacteria</taxon>
        <taxon>Bacillati</taxon>
        <taxon>Cyanobacteriota</taxon>
        <taxon>Cyanophyceae</taxon>
        <taxon>Nostocales</taxon>
        <taxon>Nostocaceae</taxon>
        <taxon>Nostoc</taxon>
    </lineage>
</organism>
<sequence length="45" mass="5228">MDVRNRLVADVFYCLWARIHAVHQWQGNVARDGLALLMETSTTIR</sequence>
<gene>
    <name evidence="1" type="ORF">H6G97_11385</name>
</gene>
<name>A0ABR8DLJ4_9NOSO</name>
<keyword evidence="2" id="KW-1185">Reference proteome</keyword>
<evidence type="ECO:0000313" key="1">
    <source>
        <dbReference type="EMBL" id="MBD2530138.1"/>
    </source>
</evidence>
<accession>A0ABR8DLJ4</accession>
<proteinExistence type="predicted"/>
<dbReference type="RefSeq" id="WP_190940700.1">
    <property type="nucleotide sequence ID" value="NZ_JACJSI010000016.1"/>
</dbReference>
<dbReference type="Proteomes" id="UP000623440">
    <property type="component" value="Unassembled WGS sequence"/>
</dbReference>
<evidence type="ECO:0000313" key="2">
    <source>
        <dbReference type="Proteomes" id="UP000623440"/>
    </source>
</evidence>
<dbReference type="EMBL" id="JACJSI010000016">
    <property type="protein sequence ID" value="MBD2530138.1"/>
    <property type="molecule type" value="Genomic_DNA"/>
</dbReference>
<evidence type="ECO:0008006" key="3">
    <source>
        <dbReference type="Google" id="ProtNLM"/>
    </source>
</evidence>